<keyword evidence="1" id="KW-0812">Transmembrane</keyword>
<feature type="transmembrane region" description="Helical" evidence="1">
    <location>
        <begin position="51"/>
        <end position="73"/>
    </location>
</feature>
<evidence type="ECO:0000313" key="3">
    <source>
        <dbReference type="Proteomes" id="UP000000263"/>
    </source>
</evidence>
<evidence type="ECO:0000256" key="1">
    <source>
        <dbReference type="SAM" id="Phobius"/>
    </source>
</evidence>
<feature type="transmembrane region" description="Helical" evidence="1">
    <location>
        <begin position="7"/>
        <end position="31"/>
    </location>
</feature>
<protein>
    <submittedName>
        <fullName evidence="2">Uncharacterized protein</fullName>
    </submittedName>
</protein>
<sequence length="77" mass="8424">MKSCWYLLLIGAGIVLIISFIYNLAFAGIPYQDPPPDLAARYAFHAAVANALFWTGSAVVLLGVIIGVLSFALRRRR</sequence>
<gene>
    <name evidence="2" type="ordered locus">Rcas_3267</name>
</gene>
<dbReference type="AlphaFoldDB" id="A7NP23"/>
<dbReference type="EMBL" id="CP000804">
    <property type="protein sequence ID" value="ABU59319.1"/>
    <property type="molecule type" value="Genomic_DNA"/>
</dbReference>
<dbReference type="Proteomes" id="UP000000263">
    <property type="component" value="Chromosome"/>
</dbReference>
<organism evidence="2 3">
    <name type="scientific">Roseiflexus castenholzii (strain DSM 13941 / HLO8)</name>
    <dbReference type="NCBI Taxonomy" id="383372"/>
    <lineage>
        <taxon>Bacteria</taxon>
        <taxon>Bacillati</taxon>
        <taxon>Chloroflexota</taxon>
        <taxon>Chloroflexia</taxon>
        <taxon>Chloroflexales</taxon>
        <taxon>Roseiflexineae</taxon>
        <taxon>Roseiflexaceae</taxon>
        <taxon>Roseiflexus</taxon>
    </lineage>
</organism>
<keyword evidence="1" id="KW-1133">Transmembrane helix</keyword>
<name>A7NP23_ROSCS</name>
<reference evidence="2 3" key="1">
    <citation type="submission" date="2007-08" db="EMBL/GenBank/DDBJ databases">
        <title>Complete sequence of Roseiflexus castenholzii DSM 13941.</title>
        <authorList>
            <consortium name="US DOE Joint Genome Institute"/>
            <person name="Copeland A."/>
            <person name="Lucas S."/>
            <person name="Lapidus A."/>
            <person name="Barry K."/>
            <person name="Glavina del Rio T."/>
            <person name="Dalin E."/>
            <person name="Tice H."/>
            <person name="Pitluck S."/>
            <person name="Thompson L.S."/>
            <person name="Brettin T."/>
            <person name="Bruce D."/>
            <person name="Detter J.C."/>
            <person name="Han C."/>
            <person name="Tapia R."/>
            <person name="Schmutz J."/>
            <person name="Larimer F."/>
            <person name="Land M."/>
            <person name="Hauser L."/>
            <person name="Kyrpides N."/>
            <person name="Mikhailova N."/>
            <person name="Bryant D.A."/>
            <person name="Hanada S."/>
            <person name="Tsukatani Y."/>
            <person name="Richardson P."/>
        </authorList>
    </citation>
    <scope>NUCLEOTIDE SEQUENCE [LARGE SCALE GENOMIC DNA]</scope>
    <source>
        <strain evidence="3">DSM 13941 / HLO8</strain>
    </source>
</reference>
<dbReference type="KEGG" id="rca:Rcas_3267"/>
<evidence type="ECO:0000313" key="2">
    <source>
        <dbReference type="EMBL" id="ABU59319.1"/>
    </source>
</evidence>
<keyword evidence="3" id="KW-1185">Reference proteome</keyword>
<accession>A7NP23</accession>
<dbReference type="HOGENOM" id="CLU_2652201_0_0_0"/>
<proteinExistence type="predicted"/>
<keyword evidence="1" id="KW-0472">Membrane</keyword>
<dbReference type="RefSeq" id="WP_012121743.1">
    <property type="nucleotide sequence ID" value="NC_009767.1"/>
</dbReference>